<dbReference type="HAMAP" id="MF_00802">
    <property type="entry name" value="GlnE"/>
    <property type="match status" value="1"/>
</dbReference>
<keyword evidence="3" id="KW-0547">Nucleotide-binding</keyword>
<keyword evidence="9" id="KW-0436">Ligase</keyword>
<protein>
    <submittedName>
        <fullName evidence="9">Glutamate-ammonia-ligase adenylyltransferase</fullName>
        <ecNumber evidence="9">2.7.7.42</ecNumber>
    </submittedName>
</protein>
<dbReference type="InterPro" id="IPR023057">
    <property type="entry name" value="GlnE"/>
</dbReference>
<evidence type="ECO:0000259" key="8">
    <source>
        <dbReference type="Pfam" id="PF08335"/>
    </source>
</evidence>
<dbReference type="Pfam" id="PF08335">
    <property type="entry name" value="GlnD_UR_UTase"/>
    <property type="match status" value="2"/>
</dbReference>
<sequence>MQLAEFSRFHRRHVARLDDVLALWPPGLPTRGGIDAAVGAQQATHSLPVALRRVRNGLMLRLIEQDVLEGAPLQEVCRCISDMAESAIAHALQLAAAELEVRHGVPRTAEGAAAQFLVVGMGKLGGAELNVSSDIDLVFVYDQDGETDGAAPVSNFDYFAQMVRRIVPLLSDMTADGFVFRVDTRLRPNGDSGPQVVSLAMLEEYFQVQGREWERFAWLKSRVVSPLPSSQAQVAEHALEAVVEPFVWRRYLDFAMLEALRGLHRQIRAEATKRAVARPERANDVKLGRGGIREIEFIVQLLQIVRGGRMPQIRSRSTLQALQLLAEAGLLPADTAAKLAQSYIFLRRLEHRIQYLDDAQTHSLPGDDTDLEHLAQAMGPALLAAHPQVKRATCALLRELDAVREFVAGEFDALLHAGPRCMGCKKPAASIEELRHNLAKAGFAGEASHARLKAMERSPRYVALTEAGRTRMLRVIERGIALAANSRDPDLTLSRLLDVLEAIGRRETYLAFFAEQPQALLRLVGVLEASRWAADYIKRNPMVVDELLDAPRERFSAQSCIDYCASQRARLLKRATWDAGEGLDILRRAFHTELFRILVRDLGGELSVEQVADELSALADAVIGQAIQWCWADMPKRHRERPAFAVIAYGKLGGKELGYGSDLDLVFLFDDPDPDALERYAAFARKLVWWLTAATPAGGLFEIDTRLRPNGNAGLLVTSLEAFGQYQLGRGSNTAWTWEHQALTRARFCAGDAAIGLRFEAIREQVLRMPRDASALRGEILAMRRKVREGHLNRTALFDIKHDEGGMVDVEFAVQALVLAHASKHAELAADIGNIALLQNAEQLGLLPAGIGRGAADAYRRLRKLQHHARMEGASQAAHIAPESVAAERAAVRALTEAVFGAPSQACAGPGGAPERRLGAAHG</sequence>
<dbReference type="InterPro" id="IPR013546">
    <property type="entry name" value="PII_UdlTrfase/GS_AdlTrfase"/>
</dbReference>
<dbReference type="AlphaFoldDB" id="A0A1J5QV12"/>
<evidence type="ECO:0000313" key="9">
    <source>
        <dbReference type="EMBL" id="OIQ87146.1"/>
    </source>
</evidence>
<dbReference type="GO" id="GO:0016874">
    <property type="term" value="F:ligase activity"/>
    <property type="evidence" value="ECO:0007669"/>
    <property type="project" value="UniProtKB-KW"/>
</dbReference>
<dbReference type="InterPro" id="IPR005190">
    <property type="entry name" value="GlnE_rpt_dom"/>
</dbReference>
<keyword evidence="1 9" id="KW-0808">Transferase</keyword>
<dbReference type="FunFam" id="1.20.120.330:FF:000005">
    <property type="entry name" value="Bifunctional glutamine synthetase adenylyltransferase/adenylyl-removing enzyme"/>
    <property type="match status" value="1"/>
</dbReference>
<dbReference type="GO" id="GO:0005829">
    <property type="term" value="C:cytosol"/>
    <property type="evidence" value="ECO:0007669"/>
    <property type="project" value="TreeGrafter"/>
</dbReference>
<comment type="caution">
    <text evidence="9">The sequence shown here is derived from an EMBL/GenBank/DDBJ whole genome shotgun (WGS) entry which is preliminary data.</text>
</comment>
<dbReference type="GO" id="GO:0008882">
    <property type="term" value="F:[glutamate-ammonia-ligase] adenylyltransferase activity"/>
    <property type="evidence" value="ECO:0007669"/>
    <property type="project" value="UniProtKB-EC"/>
</dbReference>
<evidence type="ECO:0000256" key="6">
    <source>
        <dbReference type="ARBA" id="ARBA00023268"/>
    </source>
</evidence>
<dbReference type="SUPFAM" id="SSF81301">
    <property type="entry name" value="Nucleotidyltransferase"/>
    <property type="match status" value="2"/>
</dbReference>
<keyword evidence="5" id="KW-0460">Magnesium</keyword>
<dbReference type="Gene3D" id="1.20.120.330">
    <property type="entry name" value="Nucleotidyltransferases domain 2"/>
    <property type="match status" value="2"/>
</dbReference>
<dbReference type="CDD" id="cd05401">
    <property type="entry name" value="NT_GlnE_GlnD_like"/>
    <property type="match status" value="2"/>
</dbReference>
<accession>A0A1J5QV12</accession>
<name>A0A1J5QV12_9ZZZZ</name>
<dbReference type="Gene3D" id="1.20.120.1510">
    <property type="match status" value="1"/>
</dbReference>
<dbReference type="EC" id="2.7.7.42" evidence="9"/>
<evidence type="ECO:0000256" key="4">
    <source>
        <dbReference type="ARBA" id="ARBA00022840"/>
    </source>
</evidence>
<keyword evidence="6" id="KW-0511">Multifunctional enzyme</keyword>
<feature type="domain" description="Glutamate-ammonia ligase adenylyltransferase repeated" evidence="7">
    <location>
        <begin position="522"/>
        <end position="761"/>
    </location>
</feature>
<keyword evidence="4" id="KW-0067">ATP-binding</keyword>
<dbReference type="Gene3D" id="3.30.460.10">
    <property type="entry name" value="Beta Polymerase, domain 2"/>
    <property type="match status" value="2"/>
</dbReference>
<keyword evidence="2 9" id="KW-0548">Nucleotidyltransferase</keyword>
<organism evidence="9">
    <name type="scientific">mine drainage metagenome</name>
    <dbReference type="NCBI Taxonomy" id="410659"/>
    <lineage>
        <taxon>unclassified sequences</taxon>
        <taxon>metagenomes</taxon>
        <taxon>ecological metagenomes</taxon>
    </lineage>
</organism>
<evidence type="ECO:0000259" key="7">
    <source>
        <dbReference type="Pfam" id="PF03710"/>
    </source>
</evidence>
<dbReference type="InterPro" id="IPR043519">
    <property type="entry name" value="NT_sf"/>
</dbReference>
<dbReference type="SUPFAM" id="SSF81593">
    <property type="entry name" value="Nucleotidyltransferase substrate binding subunit/domain"/>
    <property type="match status" value="2"/>
</dbReference>
<evidence type="ECO:0000256" key="5">
    <source>
        <dbReference type="ARBA" id="ARBA00022842"/>
    </source>
</evidence>
<gene>
    <name evidence="9" type="primary">glnE_7</name>
    <name evidence="9" type="ORF">GALL_310030</name>
</gene>
<evidence type="ECO:0000256" key="2">
    <source>
        <dbReference type="ARBA" id="ARBA00022695"/>
    </source>
</evidence>
<proteinExistence type="inferred from homology"/>
<dbReference type="PANTHER" id="PTHR30621">
    <property type="entry name" value="GLUTAMINE SYNTHETASE ADENYLYLTRANSFERASE"/>
    <property type="match status" value="1"/>
</dbReference>
<dbReference type="Pfam" id="PF03710">
    <property type="entry name" value="GlnE"/>
    <property type="match status" value="2"/>
</dbReference>
<evidence type="ECO:0000256" key="1">
    <source>
        <dbReference type="ARBA" id="ARBA00022679"/>
    </source>
</evidence>
<dbReference type="GO" id="GO:0005524">
    <property type="term" value="F:ATP binding"/>
    <property type="evidence" value="ECO:0007669"/>
    <property type="project" value="UniProtKB-KW"/>
</dbReference>
<feature type="domain" description="PII-uridylyltransferase/Glutamine-synthetase adenylyltransferase" evidence="8">
    <location>
        <begin position="783"/>
        <end position="873"/>
    </location>
</feature>
<reference evidence="9" key="1">
    <citation type="submission" date="2016-10" db="EMBL/GenBank/DDBJ databases">
        <title>Sequence of Gallionella enrichment culture.</title>
        <authorList>
            <person name="Poehlein A."/>
            <person name="Muehling M."/>
            <person name="Daniel R."/>
        </authorList>
    </citation>
    <scope>NUCLEOTIDE SEQUENCE</scope>
</reference>
<dbReference type="NCBIfam" id="NF008292">
    <property type="entry name" value="PRK11072.1"/>
    <property type="match status" value="1"/>
</dbReference>
<feature type="domain" description="Glutamate-ammonia ligase adenylyltransferase repeated" evidence="7">
    <location>
        <begin position="46"/>
        <end position="234"/>
    </location>
</feature>
<evidence type="ECO:0000256" key="3">
    <source>
        <dbReference type="ARBA" id="ARBA00022741"/>
    </source>
</evidence>
<dbReference type="EMBL" id="MLJW01000438">
    <property type="protein sequence ID" value="OIQ87146.1"/>
    <property type="molecule type" value="Genomic_DNA"/>
</dbReference>
<dbReference type="PANTHER" id="PTHR30621:SF0">
    <property type="entry name" value="BIFUNCTIONAL GLUTAMINE SYNTHETASE ADENYLYLTRANSFERASE_ADENYLYL-REMOVING ENZYME"/>
    <property type="match status" value="1"/>
</dbReference>
<dbReference type="GO" id="GO:0000820">
    <property type="term" value="P:regulation of glutamine family amino acid metabolic process"/>
    <property type="evidence" value="ECO:0007669"/>
    <property type="project" value="TreeGrafter"/>
</dbReference>
<feature type="domain" description="PII-uridylyltransferase/Glutamine-synthetase adenylyltransferase" evidence="8">
    <location>
        <begin position="266"/>
        <end position="406"/>
    </location>
</feature>